<comment type="similarity">
    <text evidence="10">Belongs to the ApbE family.</text>
</comment>
<evidence type="ECO:0000256" key="11">
    <source>
        <dbReference type="PIRSR" id="PIRSR006268-2"/>
    </source>
</evidence>
<evidence type="ECO:0000256" key="5">
    <source>
        <dbReference type="ARBA" id="ARBA00022723"/>
    </source>
</evidence>
<evidence type="ECO:0000256" key="3">
    <source>
        <dbReference type="ARBA" id="ARBA00022630"/>
    </source>
</evidence>
<feature type="binding site" evidence="11">
    <location>
        <position position="164"/>
    </location>
    <ligand>
        <name>Mg(2+)</name>
        <dbReference type="ChEBI" id="CHEBI:18420"/>
    </ligand>
</feature>
<dbReference type="GO" id="GO:0046872">
    <property type="term" value="F:metal ion binding"/>
    <property type="evidence" value="ECO:0007669"/>
    <property type="project" value="UniProtKB-UniRule"/>
</dbReference>
<comment type="catalytic activity">
    <reaction evidence="9 10">
        <text>L-threonyl-[protein] + FAD = FMN-L-threonyl-[protein] + AMP + H(+)</text>
        <dbReference type="Rhea" id="RHEA:36847"/>
        <dbReference type="Rhea" id="RHEA-COMP:11060"/>
        <dbReference type="Rhea" id="RHEA-COMP:11061"/>
        <dbReference type="ChEBI" id="CHEBI:15378"/>
        <dbReference type="ChEBI" id="CHEBI:30013"/>
        <dbReference type="ChEBI" id="CHEBI:57692"/>
        <dbReference type="ChEBI" id="CHEBI:74257"/>
        <dbReference type="ChEBI" id="CHEBI:456215"/>
        <dbReference type="EC" id="2.7.1.180"/>
    </reaction>
</comment>
<keyword evidence="3 10" id="KW-0285">Flavoprotein</keyword>
<keyword evidence="12" id="KW-0449">Lipoprotein</keyword>
<name>A0A840E0X7_9BACT</name>
<protein>
    <recommendedName>
        <fullName evidence="2 10">FAD:protein FMN transferase</fullName>
        <ecNumber evidence="1 10">2.7.1.180</ecNumber>
    </recommendedName>
    <alternativeName>
        <fullName evidence="8 10">Flavin transferase</fullName>
    </alternativeName>
</protein>
<dbReference type="Proteomes" id="UP000576209">
    <property type="component" value="Unassembled WGS sequence"/>
</dbReference>
<evidence type="ECO:0000256" key="4">
    <source>
        <dbReference type="ARBA" id="ARBA00022679"/>
    </source>
</evidence>
<dbReference type="PANTHER" id="PTHR30040:SF2">
    <property type="entry name" value="FAD:PROTEIN FMN TRANSFERASE"/>
    <property type="match status" value="1"/>
</dbReference>
<keyword evidence="5 10" id="KW-0479">Metal-binding</keyword>
<proteinExistence type="inferred from homology"/>
<keyword evidence="4 10" id="KW-0808">Transferase</keyword>
<reference evidence="12 13" key="1">
    <citation type="submission" date="2020-08" db="EMBL/GenBank/DDBJ databases">
        <title>Genomic Encyclopedia of Type Strains, Phase IV (KMG-IV): sequencing the most valuable type-strain genomes for metagenomic binning, comparative biology and taxonomic classification.</title>
        <authorList>
            <person name="Goeker M."/>
        </authorList>
    </citation>
    <scope>NUCLEOTIDE SEQUENCE [LARGE SCALE GENOMIC DNA]</scope>
    <source>
        <strain evidence="12 13">DSM 105137</strain>
    </source>
</reference>
<evidence type="ECO:0000256" key="2">
    <source>
        <dbReference type="ARBA" id="ARBA00016337"/>
    </source>
</evidence>
<evidence type="ECO:0000256" key="6">
    <source>
        <dbReference type="ARBA" id="ARBA00022827"/>
    </source>
</evidence>
<sequence>MIIVLGFPLMVVGQNAGYHRAERLMGCNFDLTVVAADEGSAKDYLDLAVAEIQRIERLISSWDSTSQTSAINRMAGTAPVVVDRELFDLIQRANGISRLTDGAFDLTYAALDRIWAFDGSMTRMPDREAVRASVAKVGYRHIRLDPESSSVYLPEAGMKIGFGAIGKGYAADRARELLERAGVKGGIINASGDLTAWGTRADGQEWKVAITNPLNREKAFAWFPISDRAVVTSGDYEKFVTFEGVRYTHIIDPRTGYPSSGIVSATVFAPKAELADALATAVFVMGIETGLDFINQLPEIDLIIVDEKNQLHVSNGIDLEVYRADN</sequence>
<keyword evidence="6 10" id="KW-0274">FAD</keyword>
<evidence type="ECO:0000256" key="7">
    <source>
        <dbReference type="ARBA" id="ARBA00022842"/>
    </source>
</evidence>
<dbReference type="AlphaFoldDB" id="A0A840E0X7"/>
<dbReference type="EC" id="2.7.1.180" evidence="1 10"/>
<keyword evidence="13" id="KW-1185">Reference proteome</keyword>
<keyword evidence="7 10" id="KW-0460">Magnesium</keyword>
<comment type="cofactor">
    <cofactor evidence="11">
        <name>Mg(2+)</name>
        <dbReference type="ChEBI" id="CHEBI:18420"/>
    </cofactor>
    <cofactor evidence="11">
        <name>Mn(2+)</name>
        <dbReference type="ChEBI" id="CHEBI:29035"/>
    </cofactor>
    <text evidence="11">Magnesium. Can also use manganese.</text>
</comment>
<dbReference type="Gene3D" id="3.10.520.10">
    <property type="entry name" value="ApbE-like domains"/>
    <property type="match status" value="1"/>
</dbReference>
<comment type="caution">
    <text evidence="12">The sequence shown here is derived from an EMBL/GenBank/DDBJ whole genome shotgun (WGS) entry which is preliminary data.</text>
</comment>
<evidence type="ECO:0000313" key="13">
    <source>
        <dbReference type="Proteomes" id="UP000576209"/>
    </source>
</evidence>
<gene>
    <name evidence="12" type="ORF">GGR28_000204</name>
</gene>
<dbReference type="InterPro" id="IPR024932">
    <property type="entry name" value="ApbE"/>
</dbReference>
<dbReference type="GO" id="GO:0016740">
    <property type="term" value="F:transferase activity"/>
    <property type="evidence" value="ECO:0007669"/>
    <property type="project" value="UniProtKB-UniRule"/>
</dbReference>
<evidence type="ECO:0000256" key="9">
    <source>
        <dbReference type="ARBA" id="ARBA00048540"/>
    </source>
</evidence>
<dbReference type="PIRSF" id="PIRSF006268">
    <property type="entry name" value="ApbE"/>
    <property type="match status" value="1"/>
</dbReference>
<organism evidence="12 13">
    <name type="scientific">Neolewinella aquimaris</name>
    <dbReference type="NCBI Taxonomy" id="1835722"/>
    <lineage>
        <taxon>Bacteria</taxon>
        <taxon>Pseudomonadati</taxon>
        <taxon>Bacteroidota</taxon>
        <taxon>Saprospiria</taxon>
        <taxon>Saprospirales</taxon>
        <taxon>Lewinellaceae</taxon>
        <taxon>Neolewinella</taxon>
    </lineage>
</organism>
<dbReference type="EMBL" id="JACIFF010000001">
    <property type="protein sequence ID" value="MBB4077603.1"/>
    <property type="molecule type" value="Genomic_DNA"/>
</dbReference>
<dbReference type="SUPFAM" id="SSF143631">
    <property type="entry name" value="ApbE-like"/>
    <property type="match status" value="1"/>
</dbReference>
<dbReference type="Pfam" id="PF02424">
    <property type="entry name" value="ApbE"/>
    <property type="match status" value="1"/>
</dbReference>
<feature type="binding site" evidence="11">
    <location>
        <position position="280"/>
    </location>
    <ligand>
        <name>Mg(2+)</name>
        <dbReference type="ChEBI" id="CHEBI:18420"/>
    </ligand>
</feature>
<evidence type="ECO:0000256" key="1">
    <source>
        <dbReference type="ARBA" id="ARBA00011955"/>
    </source>
</evidence>
<evidence type="ECO:0000256" key="10">
    <source>
        <dbReference type="PIRNR" id="PIRNR006268"/>
    </source>
</evidence>
<feature type="binding site" evidence="11">
    <location>
        <position position="276"/>
    </location>
    <ligand>
        <name>Mg(2+)</name>
        <dbReference type="ChEBI" id="CHEBI:18420"/>
    </ligand>
</feature>
<evidence type="ECO:0000313" key="12">
    <source>
        <dbReference type="EMBL" id="MBB4077603.1"/>
    </source>
</evidence>
<evidence type="ECO:0000256" key="8">
    <source>
        <dbReference type="ARBA" id="ARBA00031306"/>
    </source>
</evidence>
<dbReference type="PANTHER" id="PTHR30040">
    <property type="entry name" value="THIAMINE BIOSYNTHESIS LIPOPROTEIN APBE"/>
    <property type="match status" value="1"/>
</dbReference>
<accession>A0A840E0X7</accession>
<dbReference type="InterPro" id="IPR003374">
    <property type="entry name" value="ApbE-like_sf"/>
</dbReference>